<protein>
    <submittedName>
        <fullName evidence="1">Uncharacterized protein</fullName>
    </submittedName>
</protein>
<accession>A0A6J4LYY3</accession>
<evidence type="ECO:0000313" key="1">
    <source>
        <dbReference type="EMBL" id="CAA9345247.1"/>
    </source>
</evidence>
<gene>
    <name evidence="1" type="ORF">AVDCRST_MAG94-2499</name>
</gene>
<name>A0A6J4LYY3_9CYAN</name>
<dbReference type="EMBL" id="CADCTY010000876">
    <property type="protein sequence ID" value="CAA9345247.1"/>
    <property type="molecule type" value="Genomic_DNA"/>
</dbReference>
<sequence>MVVHKFNPNVCTNKALSGYYKVNNGSPADCIYAAAVGVGEKNISNRMW</sequence>
<proteinExistence type="predicted"/>
<reference evidence="1" key="1">
    <citation type="submission" date="2020-02" db="EMBL/GenBank/DDBJ databases">
        <authorList>
            <person name="Meier V. D."/>
        </authorList>
    </citation>
    <scope>NUCLEOTIDE SEQUENCE</scope>
    <source>
        <strain evidence="1">AVDCRST_MAG94</strain>
    </source>
</reference>
<dbReference type="AlphaFoldDB" id="A0A6J4LYY3"/>
<organism evidence="1">
    <name type="scientific">uncultured Leptolyngbya sp</name>
    <dbReference type="NCBI Taxonomy" id="332963"/>
    <lineage>
        <taxon>Bacteria</taxon>
        <taxon>Bacillati</taxon>
        <taxon>Cyanobacteriota</taxon>
        <taxon>Cyanophyceae</taxon>
        <taxon>Leptolyngbyales</taxon>
        <taxon>Leptolyngbyaceae</taxon>
        <taxon>Leptolyngbya group</taxon>
        <taxon>Leptolyngbya</taxon>
        <taxon>environmental samples</taxon>
    </lineage>
</organism>